<sequence>MGIVLILPIINLYISNPISEFRVCIILILSLEVKVIIAVTEIKKQTIITCFSDNKIQWYSMLALACILGFYINIGLIPINMKFGIYSPHLAYYGYLCYYFKKKRD</sequence>
<keyword evidence="1" id="KW-1133">Transmembrane helix</keyword>
<accession>A0A7I8DQ52</accession>
<feature type="transmembrane region" description="Helical" evidence="1">
    <location>
        <begin position="58"/>
        <end position="77"/>
    </location>
</feature>
<evidence type="ECO:0000313" key="2">
    <source>
        <dbReference type="EMBL" id="BCJ98406.1"/>
    </source>
</evidence>
<evidence type="ECO:0000256" key="1">
    <source>
        <dbReference type="SAM" id="Phobius"/>
    </source>
</evidence>
<name>A0A7I8DQ52_9FIRM</name>
<evidence type="ECO:0000313" key="3">
    <source>
        <dbReference type="Proteomes" id="UP000515703"/>
    </source>
</evidence>
<feature type="transmembrane region" description="Helical" evidence="1">
    <location>
        <begin position="83"/>
        <end position="100"/>
    </location>
</feature>
<dbReference type="AlphaFoldDB" id="A0A7I8DQ52"/>
<reference evidence="2 3" key="1">
    <citation type="submission" date="2020-08" db="EMBL/GenBank/DDBJ databases">
        <title>Draft genome sequencing of an Anaerocolumna strain isolated from anoxic soil subjected to BSD treatment.</title>
        <authorList>
            <person name="Uek A."/>
            <person name="Tonouchi A."/>
        </authorList>
    </citation>
    <scope>NUCLEOTIDE SEQUENCE [LARGE SCALE GENOMIC DNA]</scope>
    <source>
        <strain evidence="2 3">CTTW</strain>
    </source>
</reference>
<reference evidence="2 3" key="2">
    <citation type="submission" date="2020-08" db="EMBL/GenBank/DDBJ databases">
        <authorList>
            <person name="Ueki A."/>
            <person name="Tonouchi A."/>
        </authorList>
    </citation>
    <scope>NUCLEOTIDE SEQUENCE [LARGE SCALE GENOMIC DNA]</scope>
    <source>
        <strain evidence="2 3">CTTW</strain>
    </source>
</reference>
<keyword evidence="1" id="KW-0812">Transmembrane</keyword>
<keyword evidence="1" id="KW-0472">Membrane</keyword>
<dbReference type="Proteomes" id="UP000515703">
    <property type="component" value="Chromosome"/>
</dbReference>
<keyword evidence="3" id="KW-1185">Reference proteome</keyword>
<protein>
    <submittedName>
        <fullName evidence="2">Uncharacterized protein</fullName>
    </submittedName>
</protein>
<proteinExistence type="predicted"/>
<gene>
    <name evidence="2" type="ORF">bsdcttw_14470</name>
</gene>
<dbReference type="EMBL" id="AP023368">
    <property type="protein sequence ID" value="BCJ98406.1"/>
    <property type="molecule type" value="Genomic_DNA"/>
</dbReference>
<dbReference type="KEGG" id="acht:bsdcttw_14470"/>
<organism evidence="2 3">
    <name type="scientific">Anaerocolumna chitinilytica</name>
    <dbReference type="NCBI Taxonomy" id="1727145"/>
    <lineage>
        <taxon>Bacteria</taxon>
        <taxon>Bacillati</taxon>
        <taxon>Bacillota</taxon>
        <taxon>Clostridia</taxon>
        <taxon>Lachnospirales</taxon>
        <taxon>Lachnospiraceae</taxon>
        <taxon>Anaerocolumna</taxon>
    </lineage>
</organism>